<evidence type="ECO:0000313" key="8">
    <source>
        <dbReference type="Proteomes" id="UP000824681"/>
    </source>
</evidence>
<feature type="region of interest" description="Disordered" evidence="5">
    <location>
        <begin position="1"/>
        <end position="34"/>
    </location>
</feature>
<dbReference type="PANTHER" id="PTHR30055:SF234">
    <property type="entry name" value="HTH-TYPE TRANSCRIPTIONAL REGULATOR BETI"/>
    <property type="match status" value="1"/>
</dbReference>
<dbReference type="SUPFAM" id="SSF48498">
    <property type="entry name" value="Tetracyclin repressor-like, C-terminal domain"/>
    <property type="match status" value="1"/>
</dbReference>
<accession>A0ABX8U2V5</accession>
<dbReference type="Proteomes" id="UP000824681">
    <property type="component" value="Chromosome"/>
</dbReference>
<protein>
    <submittedName>
        <fullName evidence="7">HTH-type transcriptional repressor KstR2</fullName>
    </submittedName>
</protein>
<evidence type="ECO:0000256" key="1">
    <source>
        <dbReference type="ARBA" id="ARBA00023015"/>
    </source>
</evidence>
<evidence type="ECO:0000256" key="3">
    <source>
        <dbReference type="ARBA" id="ARBA00023163"/>
    </source>
</evidence>
<dbReference type="InterPro" id="IPR036271">
    <property type="entry name" value="Tet_transcr_reg_TetR-rel_C_sf"/>
</dbReference>
<dbReference type="Pfam" id="PF17932">
    <property type="entry name" value="TetR_C_24"/>
    <property type="match status" value="1"/>
</dbReference>
<evidence type="ECO:0000256" key="4">
    <source>
        <dbReference type="PROSITE-ProRule" id="PRU00335"/>
    </source>
</evidence>
<gene>
    <name evidence="7" type="primary">kstR7</name>
    <name evidence="7" type="ORF">Nocox_20890</name>
</gene>
<dbReference type="InterPro" id="IPR001647">
    <property type="entry name" value="HTH_TetR"/>
</dbReference>
<proteinExistence type="predicted"/>
<dbReference type="PRINTS" id="PR00455">
    <property type="entry name" value="HTHTETR"/>
</dbReference>
<evidence type="ECO:0000313" key="7">
    <source>
        <dbReference type="EMBL" id="QYC41786.1"/>
    </source>
</evidence>
<organism evidence="7 8">
    <name type="scientific">Nonomuraea coxensis DSM 45129</name>
    <dbReference type="NCBI Taxonomy" id="1122611"/>
    <lineage>
        <taxon>Bacteria</taxon>
        <taxon>Bacillati</taxon>
        <taxon>Actinomycetota</taxon>
        <taxon>Actinomycetes</taxon>
        <taxon>Streptosporangiales</taxon>
        <taxon>Streptosporangiaceae</taxon>
        <taxon>Nonomuraea</taxon>
    </lineage>
</organism>
<keyword evidence="8" id="KW-1185">Reference proteome</keyword>
<feature type="compositionally biased region" description="Low complexity" evidence="5">
    <location>
        <begin position="17"/>
        <end position="30"/>
    </location>
</feature>
<evidence type="ECO:0000259" key="6">
    <source>
        <dbReference type="PROSITE" id="PS50977"/>
    </source>
</evidence>
<evidence type="ECO:0000256" key="2">
    <source>
        <dbReference type="ARBA" id="ARBA00023125"/>
    </source>
</evidence>
<reference evidence="7 8" key="1">
    <citation type="journal article" date="2021" name="ACS Chem. Biol.">
        <title>Genomic-Led Discovery of a Novel Glycopeptide Antibiotic by Nonomuraea coxensis DSM 45129.</title>
        <authorList>
            <person name="Yushchuk O."/>
            <person name="Vior N.M."/>
            <person name="Andreo-Vidal A."/>
            <person name="Berini F."/>
            <person name="Ruckert C."/>
            <person name="Busche T."/>
            <person name="Binda E."/>
            <person name="Kalinowski J."/>
            <person name="Truman A.W."/>
            <person name="Marinelli F."/>
        </authorList>
    </citation>
    <scope>NUCLEOTIDE SEQUENCE [LARGE SCALE GENOMIC DNA]</scope>
    <source>
        <strain evidence="7 8">DSM 45129</strain>
    </source>
</reference>
<keyword evidence="1" id="KW-0805">Transcription regulation</keyword>
<feature type="DNA-binding region" description="H-T-H motif" evidence="4">
    <location>
        <begin position="54"/>
        <end position="73"/>
    </location>
</feature>
<keyword evidence="3" id="KW-0804">Transcription</keyword>
<dbReference type="PROSITE" id="PS50977">
    <property type="entry name" value="HTH_TETR_2"/>
    <property type="match status" value="1"/>
</dbReference>
<keyword evidence="2 4" id="KW-0238">DNA-binding</keyword>
<dbReference type="SUPFAM" id="SSF46689">
    <property type="entry name" value="Homeodomain-like"/>
    <property type="match status" value="1"/>
</dbReference>
<feature type="domain" description="HTH tetR-type" evidence="6">
    <location>
        <begin position="31"/>
        <end position="91"/>
    </location>
</feature>
<dbReference type="Gene3D" id="1.10.10.60">
    <property type="entry name" value="Homeodomain-like"/>
    <property type="match status" value="1"/>
</dbReference>
<dbReference type="EMBL" id="CP068985">
    <property type="protein sequence ID" value="QYC41786.1"/>
    <property type="molecule type" value="Genomic_DNA"/>
</dbReference>
<evidence type="ECO:0000256" key="5">
    <source>
        <dbReference type="SAM" id="MobiDB-lite"/>
    </source>
</evidence>
<name>A0ABX8U2V5_9ACTN</name>
<dbReference type="Pfam" id="PF00440">
    <property type="entry name" value="TetR_N"/>
    <property type="match status" value="1"/>
</dbReference>
<dbReference type="InterPro" id="IPR050109">
    <property type="entry name" value="HTH-type_TetR-like_transc_reg"/>
</dbReference>
<dbReference type="Gene3D" id="1.10.357.10">
    <property type="entry name" value="Tetracycline Repressor, domain 2"/>
    <property type="match status" value="1"/>
</dbReference>
<dbReference type="RefSeq" id="WP_020543207.1">
    <property type="nucleotide sequence ID" value="NZ_CP068985.1"/>
</dbReference>
<sequence>MTPGHPSARRARRQKAGDGAAPADDAPSKSSRTRERILDAAAHVLSRKGYAGTRLGDIADQAQLQAPAIYYYFGSRDELIEEVMWTGAQRVREHVTKVLDELPDDTTPVDRICAAVEAHLHLELELSDFATALIRNSGQMPEHLRTRQLAEEAAYGKLWRNLFQDLHEDGRLRPDLDARTAQLLVIGALNWAAEWWNPRRDTYETVLRTAQSLVRHGLSSRSQLADEAGDTARGTTRRTS</sequence>
<dbReference type="InterPro" id="IPR009057">
    <property type="entry name" value="Homeodomain-like_sf"/>
</dbReference>
<dbReference type="InterPro" id="IPR041490">
    <property type="entry name" value="KstR2_TetR_C"/>
</dbReference>
<dbReference type="PANTHER" id="PTHR30055">
    <property type="entry name" value="HTH-TYPE TRANSCRIPTIONAL REGULATOR RUTR"/>
    <property type="match status" value="1"/>
</dbReference>